<dbReference type="Pfam" id="PF13183">
    <property type="entry name" value="Fer4_8"/>
    <property type="match status" value="1"/>
</dbReference>
<evidence type="ECO:0000256" key="1">
    <source>
        <dbReference type="ARBA" id="ARBA00022485"/>
    </source>
</evidence>
<organism evidence="7">
    <name type="scientific">bioreactor metagenome</name>
    <dbReference type="NCBI Taxonomy" id="1076179"/>
    <lineage>
        <taxon>unclassified sequences</taxon>
        <taxon>metagenomes</taxon>
        <taxon>ecological metagenomes</taxon>
    </lineage>
</organism>
<dbReference type="GO" id="GO:0046872">
    <property type="term" value="F:metal ion binding"/>
    <property type="evidence" value="ECO:0007669"/>
    <property type="project" value="UniProtKB-KW"/>
</dbReference>
<dbReference type="InterPro" id="IPR004017">
    <property type="entry name" value="Cys_rich_dom"/>
</dbReference>
<dbReference type="PIRSF" id="PIRSF000139">
    <property type="entry name" value="Glc_ox_4Fe-4S"/>
    <property type="match status" value="1"/>
</dbReference>
<dbReference type="GO" id="GO:0051539">
    <property type="term" value="F:4 iron, 4 sulfur cluster binding"/>
    <property type="evidence" value="ECO:0007669"/>
    <property type="project" value="UniProtKB-KW"/>
</dbReference>
<protein>
    <submittedName>
        <fullName evidence="7">Lactate utilization protein A</fullName>
    </submittedName>
</protein>
<evidence type="ECO:0000313" key="7">
    <source>
        <dbReference type="EMBL" id="MPL58394.1"/>
    </source>
</evidence>
<sequence>MKNTDIPPFLKNVDEIVSQCDRCGTCLTVCPLYGVKDIESSSARGKNNIARGLINGVVKPSPDVLEVVNFCLLCRTCVDNCPSKVKTDDAMISVRQYFADKNGSPGVKYKALGSLMKNRTLVKFSAGALKVLRKIGMNTIVPHGMAPEEFTRKQYLAAFAGPAILGSSVKTSPIALSNKSKVAYFKGCGMGMMFPDAVEGTLAILRTLTDPQIVDNLCCGLPHLAHGLCSDFLAMAKENISLFEKSDVIVSDCASCSGSLKHIAAYFADDPVWKDRAAAFSRKVMGISEYLFQAGYTPQWRGDAKLTFHEPCHLGRGQGIKNQPRQLLKAAGNFIEMKGANVCCGGAGSFHVDYPDIAQSILDKKRINIESSGADIVVTECPTCLVQLNKAAARSGGKFKVMHISQVI</sequence>
<dbReference type="SUPFAM" id="SSF46548">
    <property type="entry name" value="alpha-helical ferredoxin"/>
    <property type="match status" value="1"/>
</dbReference>
<accession>A0A644SUU5</accession>
<dbReference type="InterPro" id="IPR009051">
    <property type="entry name" value="Helical_ferredxn"/>
</dbReference>
<comment type="caution">
    <text evidence="7">The sequence shown here is derived from an EMBL/GenBank/DDBJ whole genome shotgun (WGS) entry which is preliminary data.</text>
</comment>
<evidence type="ECO:0000256" key="3">
    <source>
        <dbReference type="ARBA" id="ARBA00022737"/>
    </source>
</evidence>
<dbReference type="PROSITE" id="PS51379">
    <property type="entry name" value="4FE4S_FER_2"/>
    <property type="match status" value="1"/>
</dbReference>
<dbReference type="PANTHER" id="PTHR32479">
    <property type="entry name" value="GLYCOLATE OXIDASE IRON-SULFUR SUBUNIT"/>
    <property type="match status" value="1"/>
</dbReference>
<feature type="domain" description="4Fe-4S ferredoxin-type" evidence="6">
    <location>
        <begin position="9"/>
        <end position="41"/>
    </location>
</feature>
<evidence type="ECO:0000259" key="6">
    <source>
        <dbReference type="PROSITE" id="PS51379"/>
    </source>
</evidence>
<keyword evidence="3" id="KW-0677">Repeat</keyword>
<dbReference type="InterPro" id="IPR017896">
    <property type="entry name" value="4Fe4S_Fe-S-bd"/>
</dbReference>
<evidence type="ECO:0000256" key="5">
    <source>
        <dbReference type="ARBA" id="ARBA00023014"/>
    </source>
</evidence>
<keyword evidence="5" id="KW-0411">Iron-sulfur</keyword>
<dbReference type="GO" id="GO:0016491">
    <property type="term" value="F:oxidoreductase activity"/>
    <property type="evidence" value="ECO:0007669"/>
    <property type="project" value="UniProtKB-ARBA"/>
</dbReference>
<keyword evidence="1" id="KW-0004">4Fe-4S</keyword>
<dbReference type="InterPro" id="IPR017900">
    <property type="entry name" value="4Fe4S_Fe_S_CS"/>
</dbReference>
<dbReference type="InterPro" id="IPR012257">
    <property type="entry name" value="Glc_ox_4Fe-4S"/>
</dbReference>
<dbReference type="Pfam" id="PF02754">
    <property type="entry name" value="CCG"/>
    <property type="match status" value="2"/>
</dbReference>
<dbReference type="PANTHER" id="PTHR32479:SF20">
    <property type="entry name" value="GLYCOLATE OXIDASE IRON-SULFUR SUBUNIT"/>
    <property type="match status" value="1"/>
</dbReference>
<gene>
    <name evidence="7" type="primary">lutA_1</name>
    <name evidence="7" type="ORF">SDC9_03926</name>
</gene>
<dbReference type="PROSITE" id="PS00198">
    <property type="entry name" value="4FE4S_FER_1"/>
    <property type="match status" value="1"/>
</dbReference>
<evidence type="ECO:0000256" key="2">
    <source>
        <dbReference type="ARBA" id="ARBA00022723"/>
    </source>
</evidence>
<dbReference type="AlphaFoldDB" id="A0A644SUU5"/>
<evidence type="ECO:0000256" key="4">
    <source>
        <dbReference type="ARBA" id="ARBA00023004"/>
    </source>
</evidence>
<keyword evidence="4" id="KW-0408">Iron</keyword>
<keyword evidence="2" id="KW-0479">Metal-binding</keyword>
<reference evidence="7" key="1">
    <citation type="submission" date="2019-08" db="EMBL/GenBank/DDBJ databases">
        <authorList>
            <person name="Kucharzyk K."/>
            <person name="Murdoch R.W."/>
            <person name="Higgins S."/>
            <person name="Loffler F."/>
        </authorList>
    </citation>
    <scope>NUCLEOTIDE SEQUENCE</scope>
</reference>
<dbReference type="EMBL" id="VSSQ01000007">
    <property type="protein sequence ID" value="MPL58394.1"/>
    <property type="molecule type" value="Genomic_DNA"/>
</dbReference>
<dbReference type="Gene3D" id="1.10.1060.10">
    <property type="entry name" value="Alpha-helical ferredoxin"/>
    <property type="match status" value="1"/>
</dbReference>
<name>A0A644SUU5_9ZZZZ</name>
<proteinExistence type="predicted"/>